<evidence type="ECO:0000256" key="3">
    <source>
        <dbReference type="ARBA" id="ARBA00023027"/>
    </source>
</evidence>
<evidence type="ECO:0000256" key="1">
    <source>
        <dbReference type="ARBA" id="ARBA00005854"/>
    </source>
</evidence>
<dbReference type="PANTHER" id="PTHR10996:SF264">
    <property type="entry name" value="HYPOTHETICAL D-ISOMER SPECIFIC 2-HYDROXYACID DEHYDROGENASE (EUROFUNG)"/>
    <property type="match status" value="1"/>
</dbReference>
<gene>
    <name evidence="5" type="ORF">OOU_Y34scaffold00956g2</name>
</gene>
<accession>A0AA97PG69</accession>
<organism evidence="5">
    <name type="scientific">Pyricularia oryzae (strain Y34)</name>
    <name type="common">Rice blast fungus</name>
    <name type="synonym">Magnaporthe oryzae</name>
    <dbReference type="NCBI Taxonomy" id="1143189"/>
    <lineage>
        <taxon>Eukaryota</taxon>
        <taxon>Fungi</taxon>
        <taxon>Dikarya</taxon>
        <taxon>Ascomycota</taxon>
        <taxon>Pezizomycotina</taxon>
        <taxon>Sordariomycetes</taxon>
        <taxon>Sordariomycetidae</taxon>
        <taxon>Magnaporthales</taxon>
        <taxon>Pyriculariaceae</taxon>
        <taxon>Pyricularia</taxon>
    </lineage>
</organism>
<keyword evidence="3" id="KW-0520">NAD</keyword>
<evidence type="ECO:0000256" key="2">
    <source>
        <dbReference type="ARBA" id="ARBA00023002"/>
    </source>
</evidence>
<dbReference type="PANTHER" id="PTHR10996">
    <property type="entry name" value="2-HYDROXYACID DEHYDROGENASE-RELATED"/>
    <property type="match status" value="1"/>
</dbReference>
<dbReference type="PROSITE" id="PS00671">
    <property type="entry name" value="D_2_HYDROXYACID_DH_3"/>
    <property type="match status" value="1"/>
</dbReference>
<feature type="domain" description="D-isomer specific 2-hydroxyacid dehydrogenase NAD-binding" evidence="4">
    <location>
        <begin position="115"/>
        <end position="294"/>
    </location>
</feature>
<dbReference type="PROSITE" id="PS00065">
    <property type="entry name" value="D_2_HYDROXYACID_DH_1"/>
    <property type="match status" value="1"/>
</dbReference>
<protein>
    <submittedName>
        <fullName evidence="5">D-3-phosphoglycerate dehydrogenase</fullName>
    </submittedName>
</protein>
<dbReference type="Proteomes" id="UP000011086">
    <property type="component" value="Unassembled WGS sequence"/>
</dbReference>
<dbReference type="InterPro" id="IPR050223">
    <property type="entry name" value="D-isomer_2-hydroxyacid_DH"/>
</dbReference>
<dbReference type="SUPFAM" id="SSF51735">
    <property type="entry name" value="NAD(P)-binding Rossmann-fold domains"/>
    <property type="match status" value="1"/>
</dbReference>
<dbReference type="InterPro" id="IPR006140">
    <property type="entry name" value="D-isomer_DH_NAD-bd"/>
</dbReference>
<dbReference type="Gene3D" id="3.40.50.720">
    <property type="entry name" value="NAD(P)-binding Rossmann-like Domain"/>
    <property type="match status" value="2"/>
</dbReference>
<evidence type="ECO:0000259" key="4">
    <source>
        <dbReference type="Pfam" id="PF02826"/>
    </source>
</evidence>
<dbReference type="SUPFAM" id="SSF52283">
    <property type="entry name" value="Formate/glycerate dehydrogenase catalytic domain-like"/>
    <property type="match status" value="1"/>
</dbReference>
<keyword evidence="2" id="KW-0560">Oxidoreductase</keyword>
<dbReference type="GO" id="GO:0016618">
    <property type="term" value="F:hydroxypyruvate reductase [NAD(P)H] activity"/>
    <property type="evidence" value="ECO:0007669"/>
    <property type="project" value="TreeGrafter"/>
</dbReference>
<evidence type="ECO:0000313" key="5">
    <source>
        <dbReference type="EMBL" id="ELQ33392.1"/>
    </source>
</evidence>
<sequence length="415" mass="45573">MAPMIDDGAAFDSHKPTVYVIDTFHPKAIEHARTIFNVVLNTDKEFAGWQQKARAVLIRSSYLRADDIAKCPKLVAIGKHGVGIDKIDKAACDARGIRILNTPGANAQAVAEIVVALAMAVARNIPSIYARQLSGPVPKETCTGQTLFGKTVGVIGMGNIGRKVARMLQRGFDAQIVAFDPYLPADAWADVPHRRVPAYRDLLAESDLLTLHVPLTDETRDMIAYEELKTMKSTAIVINASRGGIVNEADLQRALEEGLIWGAGLDAHEQEPPTAERYGSLWKLPNVVSTPHIGAATDDAHILYGSLLLMQSIELKLPDHLYIPLYPYLIPCPAIWGSGGPLIVCDSSDGVSATVRVIARKCYRICNIVYMRDAHYDVDRLNIGLRNRNHILVNPFLPDRLSQPIIRLLQFTPVP</sequence>
<dbReference type="Pfam" id="PF02826">
    <property type="entry name" value="2-Hacid_dh_C"/>
    <property type="match status" value="1"/>
</dbReference>
<dbReference type="InterPro" id="IPR029752">
    <property type="entry name" value="D-isomer_DH_CS1"/>
</dbReference>
<dbReference type="EMBL" id="JH793518">
    <property type="protein sequence ID" value="ELQ33392.1"/>
    <property type="molecule type" value="Genomic_DNA"/>
</dbReference>
<dbReference type="AlphaFoldDB" id="A0AA97PG69"/>
<reference evidence="5" key="1">
    <citation type="journal article" date="2012" name="PLoS Genet.">
        <title>Comparative analysis of the genomes of two field isolates of the rice blast fungus Magnaporthe oryzae.</title>
        <authorList>
            <person name="Xue M."/>
            <person name="Yang J."/>
            <person name="Li Z."/>
            <person name="Hu S."/>
            <person name="Yao N."/>
            <person name="Dean R.A."/>
            <person name="Zhao W."/>
            <person name="Shen M."/>
            <person name="Zhang H."/>
            <person name="Li C."/>
            <person name="Liu L."/>
            <person name="Cao L."/>
            <person name="Xu X."/>
            <person name="Xing Y."/>
            <person name="Hsiang T."/>
            <person name="Zhang Z."/>
            <person name="Xu J.R."/>
            <person name="Peng Y.L."/>
        </authorList>
    </citation>
    <scope>NUCLEOTIDE SEQUENCE</scope>
    <source>
        <strain evidence="5">Y34</strain>
    </source>
</reference>
<comment type="similarity">
    <text evidence="1">Belongs to the D-isomer specific 2-hydroxyacid dehydrogenase family.</text>
</comment>
<name>A0AA97PG69_PYRO3</name>
<proteinExistence type="inferred from homology"/>
<dbReference type="GO" id="GO:0030267">
    <property type="term" value="F:glyoxylate reductase (NADPH) activity"/>
    <property type="evidence" value="ECO:0007669"/>
    <property type="project" value="TreeGrafter"/>
</dbReference>
<dbReference type="FunFam" id="3.40.50.720:FF:000203">
    <property type="entry name" value="D-3-phosphoglycerate dehydrogenase (SerA)"/>
    <property type="match status" value="1"/>
</dbReference>
<dbReference type="InterPro" id="IPR029753">
    <property type="entry name" value="D-isomer_DH_CS"/>
</dbReference>
<dbReference type="GO" id="GO:0051287">
    <property type="term" value="F:NAD binding"/>
    <property type="evidence" value="ECO:0007669"/>
    <property type="project" value="InterPro"/>
</dbReference>
<dbReference type="InterPro" id="IPR036291">
    <property type="entry name" value="NAD(P)-bd_dom_sf"/>
</dbReference>
<dbReference type="GO" id="GO:0005829">
    <property type="term" value="C:cytosol"/>
    <property type="evidence" value="ECO:0007669"/>
    <property type="project" value="TreeGrafter"/>
</dbReference>